<protein>
    <submittedName>
        <fullName evidence="11">Protein ERGIC-53</fullName>
    </submittedName>
</protein>
<feature type="domain" description="L-type lectin-like" evidence="10">
    <location>
        <begin position="28"/>
        <end position="253"/>
    </location>
</feature>
<dbReference type="eggNOG" id="KOG3838">
    <property type="taxonomic scope" value="Eukaryota"/>
</dbReference>
<dbReference type="GO" id="GO:0005537">
    <property type="term" value="F:D-mannose binding"/>
    <property type="evidence" value="ECO:0007669"/>
    <property type="project" value="TreeGrafter"/>
</dbReference>
<feature type="compositionally biased region" description="Low complexity" evidence="8">
    <location>
        <begin position="651"/>
        <end position="661"/>
    </location>
</feature>
<reference evidence="11 12" key="1">
    <citation type="submission" date="2015-01" db="EMBL/GenBank/DDBJ databases">
        <title>Evolution of Trichinella species and genotypes.</title>
        <authorList>
            <person name="Korhonen P.K."/>
            <person name="Edoardo P."/>
            <person name="Giuseppe L.R."/>
            <person name="Gasser R.B."/>
        </authorList>
    </citation>
    <scope>NUCLEOTIDE SEQUENCE [LARGE SCALE GENOMIC DNA]</scope>
    <source>
        <strain evidence="11">ISS3</strain>
    </source>
</reference>
<feature type="region of interest" description="Disordered" evidence="8">
    <location>
        <begin position="287"/>
        <end position="316"/>
    </location>
</feature>
<evidence type="ECO:0000256" key="2">
    <source>
        <dbReference type="ARBA" id="ARBA00022692"/>
    </source>
</evidence>
<evidence type="ECO:0000256" key="5">
    <source>
        <dbReference type="ARBA" id="ARBA00022989"/>
    </source>
</evidence>
<dbReference type="STRING" id="6334.A0A0V1B552"/>
<keyword evidence="12" id="KW-1185">Reference proteome</keyword>
<dbReference type="Proteomes" id="UP000054776">
    <property type="component" value="Unassembled WGS sequence"/>
</dbReference>
<organism evidence="11 12">
    <name type="scientific">Trichinella spiralis</name>
    <name type="common">Trichina worm</name>
    <dbReference type="NCBI Taxonomy" id="6334"/>
    <lineage>
        <taxon>Eukaryota</taxon>
        <taxon>Metazoa</taxon>
        <taxon>Ecdysozoa</taxon>
        <taxon>Nematoda</taxon>
        <taxon>Enoplea</taxon>
        <taxon>Dorylaimia</taxon>
        <taxon>Trichinellida</taxon>
        <taxon>Trichinellidae</taxon>
        <taxon>Trichinella</taxon>
    </lineage>
</organism>
<accession>A0A0V1B552</accession>
<feature type="compositionally biased region" description="Basic and acidic residues" evidence="8">
    <location>
        <begin position="615"/>
        <end position="629"/>
    </location>
</feature>
<dbReference type="Gene3D" id="2.60.120.200">
    <property type="match status" value="1"/>
</dbReference>
<dbReference type="PANTHER" id="PTHR12223:SF28">
    <property type="entry name" value="LECTIN, MANNOSE BINDING 1 LIKE"/>
    <property type="match status" value="1"/>
</dbReference>
<feature type="compositionally biased region" description="Low complexity" evidence="8">
    <location>
        <begin position="786"/>
        <end position="799"/>
    </location>
</feature>
<dbReference type="Pfam" id="PF03388">
    <property type="entry name" value="Lectin_leg-like"/>
    <property type="match status" value="1"/>
</dbReference>
<dbReference type="EMBL" id="JYDH01000103">
    <property type="protein sequence ID" value="KRY32155.1"/>
    <property type="molecule type" value="Genomic_DNA"/>
</dbReference>
<feature type="compositionally biased region" description="Basic and acidic residues" evidence="8">
    <location>
        <begin position="287"/>
        <end position="301"/>
    </location>
</feature>
<dbReference type="InterPro" id="IPR005052">
    <property type="entry name" value="Lectin_leg"/>
</dbReference>
<evidence type="ECO:0000313" key="12">
    <source>
        <dbReference type="Proteomes" id="UP000054776"/>
    </source>
</evidence>
<evidence type="ECO:0000256" key="9">
    <source>
        <dbReference type="SAM" id="SignalP"/>
    </source>
</evidence>
<feature type="compositionally biased region" description="Low complexity" evidence="8">
    <location>
        <begin position="728"/>
        <end position="740"/>
    </location>
</feature>
<dbReference type="GO" id="GO:0000139">
    <property type="term" value="C:Golgi membrane"/>
    <property type="evidence" value="ECO:0007669"/>
    <property type="project" value="TreeGrafter"/>
</dbReference>
<dbReference type="PANTHER" id="PTHR12223">
    <property type="entry name" value="VESICULAR MANNOSE-BINDING LECTIN"/>
    <property type="match status" value="1"/>
</dbReference>
<comment type="caution">
    <text evidence="11">The sequence shown here is derived from an EMBL/GenBank/DDBJ whole genome shotgun (WGS) entry which is preliminary data.</text>
</comment>
<dbReference type="OrthoDB" id="10265193at2759"/>
<dbReference type="GO" id="GO:0033116">
    <property type="term" value="C:endoplasmic reticulum-Golgi intermediate compartment membrane"/>
    <property type="evidence" value="ECO:0007669"/>
    <property type="project" value="UniProtKB-SubCell"/>
</dbReference>
<keyword evidence="6" id="KW-0472">Membrane</keyword>
<dbReference type="SUPFAM" id="SSF49899">
    <property type="entry name" value="Concanavalin A-like lectins/glucanases"/>
    <property type="match status" value="1"/>
</dbReference>
<evidence type="ECO:0000256" key="6">
    <source>
        <dbReference type="ARBA" id="ARBA00023136"/>
    </source>
</evidence>
<keyword evidence="2" id="KW-0812">Transmembrane</keyword>
<name>A0A0V1B552_TRISP</name>
<feature type="region of interest" description="Disordered" evidence="8">
    <location>
        <begin position="586"/>
        <end position="663"/>
    </location>
</feature>
<evidence type="ECO:0000313" key="11">
    <source>
        <dbReference type="EMBL" id="KRY32155.1"/>
    </source>
</evidence>
<evidence type="ECO:0000256" key="4">
    <source>
        <dbReference type="ARBA" id="ARBA00022734"/>
    </source>
</evidence>
<dbReference type="InterPro" id="IPR013320">
    <property type="entry name" value="ConA-like_dom_sf"/>
</dbReference>
<sequence length="926" mass="103365">LIEMVLLLNCVVLFCMLINSAPGEQYLQKMLYKHSFYRPRLALPDGRVPFWEIQKDAIASSEMLRLVPSVRGMSGAAWNTKPMVESSYWSVEITFRIHGQGRFGGDGMAFWYTAFKGQKGPVFGSNDYWNGLGIFFDTYDNDGQASNDNPYVMAVINDGTKSFDHANDGRSVARGGCQLNYRNRHGPTKAKIEYKQNKLIVGITDGLSFYSPYQDCIILDNVQLPPNGFFGLSAATGGVADDHDVLSFVVFGLVLDTAEKKGDLPDAEREQLKAKFEDMKRQFEADKEQFQKEHPDEKPSESDDDEQFEQEEREDATERIVRQLFEGQAKVILAVTRFEQTLDSVAKRQEAIRSYLSSGGAVKPHATGDVAGGETFNRQEVMQVMDFVRSATAILREQQSVLQQIMSNVNSLEHKIRIACAQDNQPVANREPAHSTALEEIKRELEKIHLMQRTQQLPRIPPQEIRECLSLMHLCVVIAVQMQANDEQNRRTGWSGDCVNCFVRKLESLAAWPTGGDTTEKVMMIQSNVSGPPAFTVSVRLGLPNEQIAGVRFRHTFVIPSTTTTCESNQLFLQPQIATQLNYERQASAHQQPTGVDRDHKHSNHRHRRRSRSSSRHESTTISDSERWSKSNRRQSFSPCRFSGLSSAETQQRQRSSGSRSDNAELAINTFSEPEPATPTVDPLPTVRVVGDLIDRLDQFSPTKETLIDDPAVPAPTSVFEPSRVDDPATPSSTRLSRRPSPGIALVAEPKRFSSAAIFAMYAGGSTKPPDRHLHSEFPLPVYSRTPPTTTTTTAAADSETSESDVGRRRPVDRWSPDHLVAYDEGSVCHSDVVEPSLERSIRHDRSDSNETLVDELASDHGDSTPVTARRLADVQPTEPSTATPVSNSLDQVHEAVICCRRPIKHLNSLFLHPSQPVRSTIQSDL</sequence>
<evidence type="ECO:0000256" key="8">
    <source>
        <dbReference type="SAM" id="MobiDB-lite"/>
    </source>
</evidence>
<evidence type="ECO:0000259" key="10">
    <source>
        <dbReference type="PROSITE" id="PS51328"/>
    </source>
</evidence>
<gene>
    <name evidence="11" type="primary">Lman1</name>
    <name evidence="11" type="ORF">T01_3081</name>
</gene>
<feature type="region of interest" description="Disordered" evidence="8">
    <location>
        <begin position="702"/>
        <end position="740"/>
    </location>
</feature>
<feature type="compositionally biased region" description="Polar residues" evidence="8">
    <location>
        <begin position="634"/>
        <end position="650"/>
    </location>
</feature>
<feature type="non-terminal residue" evidence="11">
    <location>
        <position position="1"/>
    </location>
</feature>
<feature type="compositionally biased region" description="Basic residues" evidence="8">
    <location>
        <begin position="601"/>
        <end position="614"/>
    </location>
</feature>
<evidence type="ECO:0000256" key="3">
    <source>
        <dbReference type="ARBA" id="ARBA00022729"/>
    </source>
</evidence>
<dbReference type="InterPro" id="IPR051136">
    <property type="entry name" value="Intracellular_Lectin-GPT"/>
</dbReference>
<dbReference type="FunFam" id="2.60.120.200:FF:000028">
    <property type="entry name" value="Blast:Protein ERGIC-53"/>
    <property type="match status" value="1"/>
</dbReference>
<feature type="region of interest" description="Disordered" evidence="8">
    <location>
        <begin position="779"/>
        <end position="812"/>
    </location>
</feature>
<proteinExistence type="predicted"/>
<keyword evidence="4" id="KW-0430">Lectin</keyword>
<comment type="subcellular location">
    <subcellularLocation>
        <location evidence="1">Endoplasmic reticulum-Golgi intermediate compartment membrane</location>
        <topology evidence="1">Single-pass type I membrane protein</topology>
    </subcellularLocation>
</comment>
<feature type="compositionally biased region" description="Acidic residues" evidence="8">
    <location>
        <begin position="302"/>
        <end position="315"/>
    </location>
</feature>
<dbReference type="GO" id="GO:0030134">
    <property type="term" value="C:COPII-coated ER to Golgi transport vesicle"/>
    <property type="evidence" value="ECO:0007669"/>
    <property type="project" value="TreeGrafter"/>
</dbReference>
<dbReference type="PROSITE" id="PS51328">
    <property type="entry name" value="L_LECTIN_LIKE"/>
    <property type="match status" value="1"/>
</dbReference>
<dbReference type="InParanoid" id="A0A0V1B552"/>
<evidence type="ECO:0000256" key="7">
    <source>
        <dbReference type="ARBA" id="ARBA00023157"/>
    </source>
</evidence>
<feature type="signal peptide" evidence="9">
    <location>
        <begin position="1"/>
        <end position="23"/>
    </location>
</feature>
<dbReference type="GO" id="GO:0006888">
    <property type="term" value="P:endoplasmic reticulum to Golgi vesicle-mediated transport"/>
    <property type="evidence" value="ECO:0007669"/>
    <property type="project" value="TreeGrafter"/>
</dbReference>
<keyword evidence="7" id="KW-1015">Disulfide bond</keyword>
<dbReference type="AlphaFoldDB" id="A0A0V1B552"/>
<dbReference type="GO" id="GO:0005789">
    <property type="term" value="C:endoplasmic reticulum membrane"/>
    <property type="evidence" value="ECO:0007669"/>
    <property type="project" value="TreeGrafter"/>
</dbReference>
<keyword evidence="5" id="KW-1133">Transmembrane helix</keyword>
<feature type="chain" id="PRO_5006874908" evidence="9">
    <location>
        <begin position="24"/>
        <end position="926"/>
    </location>
</feature>
<keyword evidence="3 9" id="KW-0732">Signal</keyword>
<evidence type="ECO:0000256" key="1">
    <source>
        <dbReference type="ARBA" id="ARBA00004151"/>
    </source>
</evidence>